<evidence type="ECO:0000313" key="2">
    <source>
        <dbReference type="Proteomes" id="UP000265520"/>
    </source>
</evidence>
<dbReference type="Proteomes" id="UP000265520">
    <property type="component" value="Unassembled WGS sequence"/>
</dbReference>
<keyword evidence="2" id="KW-1185">Reference proteome</keyword>
<dbReference type="EMBL" id="LXQA011059098">
    <property type="protein sequence ID" value="MCI83100.1"/>
    <property type="molecule type" value="Genomic_DNA"/>
</dbReference>
<sequence>SQGVRFAFTFGNRCLSVTVLATVFRLFCSKKL</sequence>
<reference evidence="1 2" key="1">
    <citation type="journal article" date="2018" name="Front. Plant Sci.">
        <title>Red Clover (Trifolium pratense) and Zigzag Clover (T. medium) - A Picture of Genomic Similarities and Differences.</title>
        <authorList>
            <person name="Dluhosova J."/>
            <person name="Istvanek J."/>
            <person name="Nedelnik J."/>
            <person name="Repkova J."/>
        </authorList>
    </citation>
    <scope>NUCLEOTIDE SEQUENCE [LARGE SCALE GENOMIC DNA]</scope>
    <source>
        <strain evidence="2">cv. 10/8</strain>
        <tissue evidence="1">Leaf</tissue>
    </source>
</reference>
<protein>
    <submittedName>
        <fullName evidence="1">Uncharacterized protein</fullName>
    </submittedName>
</protein>
<name>A0A392V9I3_9FABA</name>
<feature type="non-terminal residue" evidence="1">
    <location>
        <position position="1"/>
    </location>
</feature>
<organism evidence="1 2">
    <name type="scientific">Trifolium medium</name>
    <dbReference type="NCBI Taxonomy" id="97028"/>
    <lineage>
        <taxon>Eukaryota</taxon>
        <taxon>Viridiplantae</taxon>
        <taxon>Streptophyta</taxon>
        <taxon>Embryophyta</taxon>
        <taxon>Tracheophyta</taxon>
        <taxon>Spermatophyta</taxon>
        <taxon>Magnoliopsida</taxon>
        <taxon>eudicotyledons</taxon>
        <taxon>Gunneridae</taxon>
        <taxon>Pentapetalae</taxon>
        <taxon>rosids</taxon>
        <taxon>fabids</taxon>
        <taxon>Fabales</taxon>
        <taxon>Fabaceae</taxon>
        <taxon>Papilionoideae</taxon>
        <taxon>50 kb inversion clade</taxon>
        <taxon>NPAAA clade</taxon>
        <taxon>Hologalegina</taxon>
        <taxon>IRL clade</taxon>
        <taxon>Trifolieae</taxon>
        <taxon>Trifolium</taxon>
    </lineage>
</organism>
<comment type="caution">
    <text evidence="1">The sequence shown here is derived from an EMBL/GenBank/DDBJ whole genome shotgun (WGS) entry which is preliminary data.</text>
</comment>
<evidence type="ECO:0000313" key="1">
    <source>
        <dbReference type="EMBL" id="MCI83100.1"/>
    </source>
</evidence>
<accession>A0A392V9I3</accession>
<dbReference type="AlphaFoldDB" id="A0A392V9I3"/>
<proteinExistence type="predicted"/>